<evidence type="ECO:0000256" key="1">
    <source>
        <dbReference type="SAM" id="MobiDB-lite"/>
    </source>
</evidence>
<feature type="transmembrane region" description="Helical" evidence="2">
    <location>
        <begin position="14"/>
        <end position="32"/>
    </location>
</feature>
<keyword evidence="4" id="KW-1185">Reference proteome</keyword>
<sequence length="469" mass="52053">MGNKFFNTDRLKKYGYGVPRLVLLAWAAFAFAPKLHNVQPLEEYEISAYASSWRWAVHMYVGSIGAVVNVQRFGLIGNLAILAGAAALIGWDATTFDVTMLVVLMKTMGGDFFAGKLDTAEWKLVLLFTFAVFLPLACVLPQGGLQGVEGAGFMLPSGAATLIQEYVAIFPFLFGIQLLCEYGDAKWERFSFFRYRYSFESLNAALLFAGPALQTYLSEGGALRAWGYFMWEARPACDGVPRLPEQLYTIGSVLEMMVCLGYRVSNLMLIVANSGLVTELYEQRMFVYTFLQRAAFRLYGAYYGMRMIYVSDVEVAVAVLKASASKGDCLERHIASPAWAPVISLESVDGPLYERMMRDFHHFMAQHCPPPAKMAECARRHVGALKDSGKRIDASAVVQLTLEVIIDFLFDRKWEPSFQALSQVPDILGAHGEGGLGERRRGCPRGLASTPERRWHPEGGLDEALSPSI</sequence>
<proteinExistence type="predicted"/>
<dbReference type="Proteomes" id="UP001190700">
    <property type="component" value="Unassembled WGS sequence"/>
</dbReference>
<dbReference type="EMBL" id="LGRX02033625">
    <property type="protein sequence ID" value="KAK3240502.1"/>
    <property type="molecule type" value="Genomic_DNA"/>
</dbReference>
<organism evidence="3 4">
    <name type="scientific">Cymbomonas tetramitiformis</name>
    <dbReference type="NCBI Taxonomy" id="36881"/>
    <lineage>
        <taxon>Eukaryota</taxon>
        <taxon>Viridiplantae</taxon>
        <taxon>Chlorophyta</taxon>
        <taxon>Pyramimonadophyceae</taxon>
        <taxon>Pyramimonadales</taxon>
        <taxon>Pyramimonadaceae</taxon>
        <taxon>Cymbomonas</taxon>
    </lineage>
</organism>
<accession>A0AAE0EUH3</accession>
<protein>
    <submittedName>
        <fullName evidence="3">Uncharacterized protein</fullName>
    </submittedName>
</protein>
<feature type="transmembrane region" description="Helical" evidence="2">
    <location>
        <begin position="79"/>
        <end position="104"/>
    </location>
</feature>
<evidence type="ECO:0000313" key="4">
    <source>
        <dbReference type="Proteomes" id="UP001190700"/>
    </source>
</evidence>
<keyword evidence="2" id="KW-1133">Transmembrane helix</keyword>
<comment type="caution">
    <text evidence="3">The sequence shown here is derived from an EMBL/GenBank/DDBJ whole genome shotgun (WGS) entry which is preliminary data.</text>
</comment>
<dbReference type="AlphaFoldDB" id="A0AAE0EUH3"/>
<evidence type="ECO:0000313" key="3">
    <source>
        <dbReference type="EMBL" id="KAK3240502.1"/>
    </source>
</evidence>
<reference evidence="3 4" key="1">
    <citation type="journal article" date="2015" name="Genome Biol. Evol.">
        <title>Comparative Genomics of a Bacterivorous Green Alga Reveals Evolutionary Causalities and Consequences of Phago-Mixotrophic Mode of Nutrition.</title>
        <authorList>
            <person name="Burns J.A."/>
            <person name="Paasch A."/>
            <person name="Narechania A."/>
            <person name="Kim E."/>
        </authorList>
    </citation>
    <scope>NUCLEOTIDE SEQUENCE [LARGE SCALE GENOMIC DNA]</scope>
    <source>
        <strain evidence="3 4">PLY_AMNH</strain>
    </source>
</reference>
<keyword evidence="2" id="KW-0472">Membrane</keyword>
<name>A0AAE0EUH3_9CHLO</name>
<evidence type="ECO:0000256" key="2">
    <source>
        <dbReference type="SAM" id="Phobius"/>
    </source>
</evidence>
<keyword evidence="2" id="KW-0812">Transmembrane</keyword>
<gene>
    <name evidence="3" type="ORF">CYMTET_49660</name>
</gene>
<feature type="transmembrane region" description="Helical" evidence="2">
    <location>
        <begin position="124"/>
        <end position="143"/>
    </location>
</feature>
<feature type="region of interest" description="Disordered" evidence="1">
    <location>
        <begin position="431"/>
        <end position="469"/>
    </location>
</feature>